<evidence type="ECO:0000313" key="2">
    <source>
        <dbReference type="EMBL" id="GGR30639.1"/>
    </source>
</evidence>
<feature type="compositionally biased region" description="Basic and acidic residues" evidence="1">
    <location>
        <begin position="37"/>
        <end position="53"/>
    </location>
</feature>
<organism evidence="2 3">
    <name type="scientific">Streptomyces aurantiogriseus</name>
    <dbReference type="NCBI Taxonomy" id="66870"/>
    <lineage>
        <taxon>Bacteria</taxon>
        <taxon>Bacillati</taxon>
        <taxon>Actinomycetota</taxon>
        <taxon>Actinomycetes</taxon>
        <taxon>Kitasatosporales</taxon>
        <taxon>Streptomycetaceae</taxon>
        <taxon>Streptomyces</taxon>
    </lineage>
</organism>
<feature type="compositionally biased region" description="Polar residues" evidence="1">
    <location>
        <begin position="54"/>
        <end position="67"/>
    </location>
</feature>
<gene>
    <name evidence="2" type="ORF">GCM10010251_53330</name>
</gene>
<sequence length="67" mass="7421">MPDYKVGDQIMFHDAERSELLNLTAPVTPAVGTITKVDADDHPPKYTVQREDGSTTTLGRSDFLTQE</sequence>
<comment type="caution">
    <text evidence="2">The sequence shown here is derived from an EMBL/GenBank/DDBJ whole genome shotgun (WGS) entry which is preliminary data.</text>
</comment>
<name>A0A918CMA9_9ACTN</name>
<evidence type="ECO:0000256" key="1">
    <source>
        <dbReference type="SAM" id="MobiDB-lite"/>
    </source>
</evidence>
<dbReference type="AlphaFoldDB" id="A0A918CMA9"/>
<keyword evidence="3" id="KW-1185">Reference proteome</keyword>
<dbReference type="EMBL" id="BMSX01000013">
    <property type="protein sequence ID" value="GGR30639.1"/>
    <property type="molecule type" value="Genomic_DNA"/>
</dbReference>
<protein>
    <submittedName>
        <fullName evidence="2">Uncharacterized protein</fullName>
    </submittedName>
</protein>
<dbReference type="RefSeq" id="WP_189940268.1">
    <property type="nucleotide sequence ID" value="NZ_BMSX01000013.1"/>
</dbReference>
<feature type="region of interest" description="Disordered" evidence="1">
    <location>
        <begin position="35"/>
        <end position="67"/>
    </location>
</feature>
<dbReference type="Proteomes" id="UP000658320">
    <property type="component" value="Unassembled WGS sequence"/>
</dbReference>
<proteinExistence type="predicted"/>
<evidence type="ECO:0000313" key="3">
    <source>
        <dbReference type="Proteomes" id="UP000658320"/>
    </source>
</evidence>
<accession>A0A918CMA9</accession>
<reference evidence="2" key="2">
    <citation type="submission" date="2020-09" db="EMBL/GenBank/DDBJ databases">
        <authorList>
            <person name="Sun Q."/>
            <person name="Ohkuma M."/>
        </authorList>
    </citation>
    <scope>NUCLEOTIDE SEQUENCE</scope>
    <source>
        <strain evidence="2">JCM 4346</strain>
    </source>
</reference>
<reference evidence="2" key="1">
    <citation type="journal article" date="2014" name="Int. J. Syst. Evol. Microbiol.">
        <title>Complete genome sequence of Corynebacterium casei LMG S-19264T (=DSM 44701T), isolated from a smear-ripened cheese.</title>
        <authorList>
            <consortium name="US DOE Joint Genome Institute (JGI-PGF)"/>
            <person name="Walter F."/>
            <person name="Albersmeier A."/>
            <person name="Kalinowski J."/>
            <person name="Ruckert C."/>
        </authorList>
    </citation>
    <scope>NUCLEOTIDE SEQUENCE</scope>
    <source>
        <strain evidence="2">JCM 4346</strain>
    </source>
</reference>